<dbReference type="GeneID" id="27359348"/>
<dbReference type="HOGENOM" id="CLU_030434_0_0_1"/>
<dbReference type="EMBL" id="KN847337">
    <property type="protein sequence ID" value="KIW41750.1"/>
    <property type="molecule type" value="Genomic_DNA"/>
</dbReference>
<dbReference type="RefSeq" id="XP_016261966.1">
    <property type="nucleotide sequence ID" value="XM_016408486.1"/>
</dbReference>
<keyword evidence="1" id="KW-0472">Membrane</keyword>
<sequence>MATGTAWRQWVETRDTYSPQLEHGRSISQALKSFDENLLAQRTAIWSVRATRSTRTIHPGQVDDARLSQLLESRAQERPLYDMFFINRFLVQNPREPVPSDAHRLLISKDAFQLLMSCCSVPPSFLFALSRYYYPNGRGFQRRHEESNNTNNNRSSSSVSSQWYFLPFRVQVPCTDMRDSHENTRTGRNQMNPFHYLHLPNQEVDIRGSQIAVYVEYNKHTDVTTAICVNFMDGRWRVLVEEPQTRILEALMHSSAHLGPMWIHLILFTTVTRWWNNSLHSVNEQLIAYELELQDKSEDASPPNIFYGNISKALHAMAAHVHRYGTEMDSIQSTTSEMAGLCLEALNGNDGVAVANFAQLSSQITATKSFVSELEKKIQNLLALLFNRMQITNDRRMVAILEAAQDEAAYSRQIAERSQQLSEDMKKDSVSMKTIAILTMFFLPATSFAAILAMPFFATNKYLSDGRTVWIWIVLTLPTTAMAYAVYYLRNKRELEKAQEKKGRLRAV</sequence>
<dbReference type="OrthoDB" id="4114721at2759"/>
<proteinExistence type="predicted"/>
<dbReference type="Gene3D" id="1.20.58.340">
    <property type="entry name" value="Magnesium transport protein CorA, transmembrane region"/>
    <property type="match status" value="1"/>
</dbReference>
<reference evidence="2 3" key="1">
    <citation type="submission" date="2015-01" db="EMBL/GenBank/DDBJ databases">
        <title>The Genome Sequence of Exophiala oligosperma CBS72588.</title>
        <authorList>
            <consortium name="The Broad Institute Genomics Platform"/>
            <person name="Cuomo C."/>
            <person name="de Hoog S."/>
            <person name="Gorbushina A."/>
            <person name="Stielow B."/>
            <person name="Teixiera M."/>
            <person name="Abouelleil A."/>
            <person name="Chapman S.B."/>
            <person name="Priest M."/>
            <person name="Young S.K."/>
            <person name="Wortman J."/>
            <person name="Nusbaum C."/>
            <person name="Birren B."/>
        </authorList>
    </citation>
    <scope>NUCLEOTIDE SEQUENCE [LARGE SCALE GENOMIC DNA]</scope>
    <source>
        <strain evidence="2 3">CBS 72588</strain>
    </source>
</reference>
<keyword evidence="1" id="KW-1133">Transmembrane helix</keyword>
<organism evidence="2 3">
    <name type="scientific">Exophiala oligosperma</name>
    <dbReference type="NCBI Taxonomy" id="215243"/>
    <lineage>
        <taxon>Eukaryota</taxon>
        <taxon>Fungi</taxon>
        <taxon>Dikarya</taxon>
        <taxon>Ascomycota</taxon>
        <taxon>Pezizomycotina</taxon>
        <taxon>Eurotiomycetes</taxon>
        <taxon>Chaetothyriomycetidae</taxon>
        <taxon>Chaetothyriales</taxon>
        <taxon>Herpotrichiellaceae</taxon>
        <taxon>Exophiala</taxon>
    </lineage>
</organism>
<dbReference type="VEuPathDB" id="FungiDB:PV06_07274"/>
<evidence type="ECO:0000313" key="3">
    <source>
        <dbReference type="Proteomes" id="UP000053342"/>
    </source>
</evidence>
<evidence type="ECO:0000256" key="1">
    <source>
        <dbReference type="SAM" id="Phobius"/>
    </source>
</evidence>
<feature type="transmembrane region" description="Helical" evidence="1">
    <location>
        <begin position="435"/>
        <end position="457"/>
    </location>
</feature>
<evidence type="ECO:0000313" key="2">
    <source>
        <dbReference type="EMBL" id="KIW41750.1"/>
    </source>
</evidence>
<name>A0A0D2DH61_9EURO</name>
<feature type="transmembrane region" description="Helical" evidence="1">
    <location>
        <begin position="469"/>
        <end position="489"/>
    </location>
</feature>
<dbReference type="AlphaFoldDB" id="A0A0D2DH61"/>
<protein>
    <submittedName>
        <fullName evidence="2">Uncharacterized protein</fullName>
    </submittedName>
</protein>
<dbReference type="Proteomes" id="UP000053342">
    <property type="component" value="Unassembled WGS sequence"/>
</dbReference>
<keyword evidence="1" id="KW-0812">Transmembrane</keyword>
<keyword evidence="3" id="KW-1185">Reference proteome</keyword>
<accession>A0A0D2DH61</accession>
<gene>
    <name evidence="2" type="ORF">PV06_07274</name>
</gene>